<feature type="region of interest" description="Disordered" evidence="6">
    <location>
        <begin position="412"/>
        <end position="443"/>
    </location>
</feature>
<dbReference type="InParanoid" id="F0VF70"/>
<dbReference type="eggNOG" id="KOG3437">
    <property type="taxonomic scope" value="Eukaryota"/>
</dbReference>
<dbReference type="GO" id="GO:0070979">
    <property type="term" value="P:protein K11-linked ubiquitination"/>
    <property type="evidence" value="ECO:0007669"/>
    <property type="project" value="TreeGrafter"/>
</dbReference>
<dbReference type="OMA" id="NDSRTFW"/>
<keyword evidence="2" id="KW-0132">Cell division</keyword>
<proteinExistence type="inferred from homology"/>
<evidence type="ECO:0000256" key="3">
    <source>
        <dbReference type="ARBA" id="ARBA00022776"/>
    </source>
</evidence>
<feature type="region of interest" description="Disordered" evidence="6">
    <location>
        <begin position="511"/>
        <end position="554"/>
    </location>
</feature>
<gene>
    <name evidence="8" type="ORF">NCLIV_021520</name>
</gene>
<dbReference type="InterPro" id="IPR004939">
    <property type="entry name" value="APC_su10/DOC_dom"/>
</dbReference>
<feature type="compositionally biased region" description="Acidic residues" evidence="6">
    <location>
        <begin position="471"/>
        <end position="485"/>
    </location>
</feature>
<evidence type="ECO:0000259" key="7">
    <source>
        <dbReference type="PROSITE" id="PS51284"/>
    </source>
</evidence>
<feature type="compositionally biased region" description="Basic and acidic residues" evidence="6">
    <location>
        <begin position="1"/>
        <end position="11"/>
    </location>
</feature>
<name>F0VF70_NEOCL</name>
<evidence type="ECO:0000256" key="4">
    <source>
        <dbReference type="ARBA" id="ARBA00022786"/>
    </source>
</evidence>
<accession>F0VF70</accession>
<dbReference type="SMART" id="SM01337">
    <property type="entry name" value="APC10"/>
    <property type="match status" value="1"/>
</dbReference>
<sequence length="575" mass="61827">MRGRVAAEARRSSRLSDASRGRKREAGEQESAHAFSLAQDGQETESESDSSNSSEGGDAALDPDDFSSSSGRSSGSEDVEDFFFSDSSSLSSDASSPRRGREKGEHGTAPSSGPPRSPQSPSLLPVGSSASLSPRFTPSRPHSRSSSPATASSSSPAAASSSSPAASSSSASSLCSGQVAVSPLHASSRRPLDWTGRSWWGGGLRSGISVAEVLCSYPARLCGVALPPFEELQARWYELGALAFWQLSSAKDGSGVAQLRDNDSRTFWQSDGAAPHTVTLTFNRLMKISRVDLLVNLQIDESYTPRVVQIKIGDSPASLHVAREAEYEPRSRDEGAAWWSIPLRPTDALRAKHAGRLPFEDAPSEDLRAFYAWLQTIDHVSGFCLQIAVHHTFHEGRDVHIRQIRVYGPDGATDSQVTPACASQQVERGQGRGAPAVDGNERADPAFAPFSLPSFETAHIRLATPPPMPTGDEDREDDCEQDSELEGEHEREEPRDVASYLVRMYYQTQLRRREEGSEAAPLPSTWLLGGEADIAAGPQPDSRPRSRPPTFGSPSAIALAFRAGGSNEAACREFF</sequence>
<evidence type="ECO:0000256" key="5">
    <source>
        <dbReference type="ARBA" id="ARBA00023306"/>
    </source>
</evidence>
<keyword evidence="3" id="KW-0498">Mitosis</keyword>
<protein>
    <submittedName>
        <fullName evidence="8">Anaphase-promoting complex subunit 10 domain-containing protein</fullName>
    </submittedName>
</protein>
<feature type="region of interest" description="Disordered" evidence="6">
    <location>
        <begin position="1"/>
        <end position="167"/>
    </location>
</feature>
<feature type="domain" description="DOC" evidence="7">
    <location>
        <begin position="215"/>
        <end position="433"/>
    </location>
</feature>
<feature type="compositionally biased region" description="Polar residues" evidence="6">
    <location>
        <begin position="413"/>
        <end position="427"/>
    </location>
</feature>
<feature type="compositionally biased region" description="Low complexity" evidence="6">
    <location>
        <begin position="84"/>
        <end position="95"/>
    </location>
</feature>
<comment type="similarity">
    <text evidence="1">Belongs to the APC10 family.</text>
</comment>
<dbReference type="Pfam" id="PF03256">
    <property type="entry name" value="ANAPC10"/>
    <property type="match status" value="1"/>
</dbReference>
<keyword evidence="5" id="KW-0131">Cell cycle</keyword>
<dbReference type="InterPro" id="IPR008979">
    <property type="entry name" value="Galactose-bd-like_sf"/>
</dbReference>
<keyword evidence="9" id="KW-1185">Reference proteome</keyword>
<dbReference type="AlphaFoldDB" id="F0VF70"/>
<dbReference type="VEuPathDB" id="ToxoDB:NCLIV_021520"/>
<evidence type="ECO:0000313" key="8">
    <source>
        <dbReference type="EMBL" id="CBZ52364.1"/>
    </source>
</evidence>
<dbReference type="Proteomes" id="UP000007494">
    <property type="component" value="Chromosome VIIa"/>
</dbReference>
<dbReference type="EMBL" id="FR823388">
    <property type="protein sequence ID" value="CBZ52364.1"/>
    <property type="molecule type" value="Genomic_DNA"/>
</dbReference>
<feature type="compositionally biased region" description="Low complexity" evidence="6">
    <location>
        <begin position="67"/>
        <end position="76"/>
    </location>
</feature>
<dbReference type="GeneID" id="13444286"/>
<evidence type="ECO:0000313" key="9">
    <source>
        <dbReference type="Proteomes" id="UP000007494"/>
    </source>
</evidence>
<organism evidence="8 9">
    <name type="scientific">Neospora caninum (strain Liverpool)</name>
    <dbReference type="NCBI Taxonomy" id="572307"/>
    <lineage>
        <taxon>Eukaryota</taxon>
        <taxon>Sar</taxon>
        <taxon>Alveolata</taxon>
        <taxon>Apicomplexa</taxon>
        <taxon>Conoidasida</taxon>
        <taxon>Coccidia</taxon>
        <taxon>Eucoccidiorida</taxon>
        <taxon>Eimeriorina</taxon>
        <taxon>Sarcocystidae</taxon>
        <taxon>Neospora</taxon>
    </lineage>
</organism>
<dbReference type="GO" id="GO:0005680">
    <property type="term" value="C:anaphase-promoting complex"/>
    <property type="evidence" value="ECO:0007669"/>
    <property type="project" value="InterPro"/>
</dbReference>
<dbReference type="SUPFAM" id="SSF49785">
    <property type="entry name" value="Galactose-binding domain-like"/>
    <property type="match status" value="1"/>
</dbReference>
<dbReference type="PANTHER" id="PTHR12936:SF0">
    <property type="entry name" value="ANAPHASE-PROMOTING COMPLEX SUBUNIT 10"/>
    <property type="match status" value="1"/>
</dbReference>
<dbReference type="PROSITE" id="PS51284">
    <property type="entry name" value="DOC"/>
    <property type="match status" value="1"/>
</dbReference>
<dbReference type="Gene3D" id="2.60.120.260">
    <property type="entry name" value="Galactose-binding domain-like"/>
    <property type="match status" value="1"/>
</dbReference>
<dbReference type="CDD" id="cd08366">
    <property type="entry name" value="APC10"/>
    <property type="match status" value="1"/>
</dbReference>
<feature type="compositionally biased region" description="Basic and acidic residues" evidence="6">
    <location>
        <begin position="486"/>
        <end position="496"/>
    </location>
</feature>
<dbReference type="PANTHER" id="PTHR12936">
    <property type="entry name" value="ANAPHASE-PROMOTING COMPLEX 10"/>
    <property type="match status" value="1"/>
</dbReference>
<feature type="region of interest" description="Disordered" evidence="6">
    <location>
        <begin position="461"/>
        <end position="496"/>
    </location>
</feature>
<keyword evidence="4" id="KW-0833">Ubl conjugation pathway</keyword>
<dbReference type="GO" id="GO:0051301">
    <property type="term" value="P:cell division"/>
    <property type="evidence" value="ECO:0007669"/>
    <property type="project" value="UniProtKB-KW"/>
</dbReference>
<dbReference type="GO" id="GO:0031145">
    <property type="term" value="P:anaphase-promoting complex-dependent catabolic process"/>
    <property type="evidence" value="ECO:0007669"/>
    <property type="project" value="InterPro"/>
</dbReference>
<dbReference type="RefSeq" id="XP_003882396.1">
    <property type="nucleotide sequence ID" value="XM_003882347.1"/>
</dbReference>
<evidence type="ECO:0000256" key="6">
    <source>
        <dbReference type="SAM" id="MobiDB-lite"/>
    </source>
</evidence>
<dbReference type="OrthoDB" id="24948at2759"/>
<dbReference type="InterPro" id="IPR016901">
    <property type="entry name" value="APC10/Doc1"/>
</dbReference>
<feature type="compositionally biased region" description="Low complexity" evidence="6">
    <location>
        <begin position="133"/>
        <end position="167"/>
    </location>
</feature>
<feature type="compositionally biased region" description="Basic and acidic residues" evidence="6">
    <location>
        <begin position="17"/>
        <end position="31"/>
    </location>
</feature>
<evidence type="ECO:0000256" key="2">
    <source>
        <dbReference type="ARBA" id="ARBA00022618"/>
    </source>
</evidence>
<reference evidence="9" key="1">
    <citation type="journal article" date="2012" name="PLoS Pathog.">
        <title>Comparative genomics of the apicomplexan parasites Toxoplasma gondii and Neospora caninum: Coccidia differing in host range and transmission strategy.</title>
        <authorList>
            <person name="Reid A.J."/>
            <person name="Vermont S.J."/>
            <person name="Cotton J.A."/>
            <person name="Harris D."/>
            <person name="Hill-Cawthorne G.A."/>
            <person name="Konen-Waisman S."/>
            <person name="Latham S.M."/>
            <person name="Mourier T."/>
            <person name="Norton R."/>
            <person name="Quail M.A."/>
            <person name="Sanders M."/>
            <person name="Shanmugam D."/>
            <person name="Sohal A."/>
            <person name="Wasmuth J.D."/>
            <person name="Brunk B."/>
            <person name="Grigg M.E."/>
            <person name="Howard J.C."/>
            <person name="Parkinson J."/>
            <person name="Roos D.S."/>
            <person name="Trees A.J."/>
            <person name="Berriman M."/>
            <person name="Pain A."/>
            <person name="Wastling J.M."/>
        </authorList>
    </citation>
    <scope>NUCLEOTIDE SEQUENCE [LARGE SCALE GENOMIC DNA]</scope>
    <source>
        <strain evidence="9">Liverpool</strain>
    </source>
</reference>
<evidence type="ECO:0000256" key="1">
    <source>
        <dbReference type="ARBA" id="ARBA00006762"/>
    </source>
</evidence>